<dbReference type="InterPro" id="IPR011074">
    <property type="entry name" value="CRAL/TRIO_N_dom"/>
</dbReference>
<dbReference type="EMBL" id="UFQT01000934">
    <property type="protein sequence ID" value="SSX28070.1"/>
    <property type="molecule type" value="Genomic_DNA"/>
</dbReference>
<dbReference type="CDD" id="cd00170">
    <property type="entry name" value="SEC14"/>
    <property type="match status" value="4"/>
</dbReference>
<feature type="domain" description="CRAL-TRIO" evidence="2">
    <location>
        <begin position="1126"/>
        <end position="1291"/>
    </location>
</feature>
<dbReference type="GO" id="GO:1902936">
    <property type="term" value="F:phosphatidylinositol bisphosphate binding"/>
    <property type="evidence" value="ECO:0007669"/>
    <property type="project" value="TreeGrafter"/>
</dbReference>
<dbReference type="SUPFAM" id="SSF46938">
    <property type="entry name" value="CRAL/TRIO N-terminal domain"/>
    <property type="match status" value="4"/>
</dbReference>
<protein>
    <submittedName>
        <fullName evidence="3">CSON015138 protein</fullName>
    </submittedName>
</protein>
<dbReference type="Pfam" id="PF00650">
    <property type="entry name" value="CRAL_TRIO"/>
    <property type="match status" value="4"/>
</dbReference>
<evidence type="ECO:0000313" key="3">
    <source>
        <dbReference type="EMBL" id="SSX28070.1"/>
    </source>
</evidence>
<dbReference type="PANTHER" id="PTHR10174:SF212">
    <property type="entry name" value="MIP26555P1"/>
    <property type="match status" value="1"/>
</dbReference>
<dbReference type="Gene3D" id="1.20.5.1200">
    <property type="entry name" value="Alpha-tocopherol transfer"/>
    <property type="match status" value="4"/>
</dbReference>
<dbReference type="SUPFAM" id="SSF52087">
    <property type="entry name" value="CRAL/TRIO domain"/>
    <property type="match status" value="4"/>
</dbReference>
<dbReference type="PANTHER" id="PTHR10174">
    <property type="entry name" value="ALPHA-TOCOPHEROL TRANSFER PROTEIN-RELATED"/>
    <property type="match status" value="1"/>
</dbReference>
<evidence type="ECO:0000259" key="2">
    <source>
        <dbReference type="PROSITE" id="PS50191"/>
    </source>
</evidence>
<evidence type="ECO:0000256" key="1">
    <source>
        <dbReference type="SAM" id="Coils"/>
    </source>
</evidence>
<dbReference type="InterPro" id="IPR036273">
    <property type="entry name" value="CRAL/TRIO_N_dom_sf"/>
</dbReference>
<dbReference type="Gene3D" id="1.10.8.20">
    <property type="entry name" value="N-terminal domain of phosphatidylinositol transfer protein sec14p"/>
    <property type="match status" value="4"/>
</dbReference>
<name>A0A336MDS0_CULSO</name>
<organism evidence="3">
    <name type="scientific">Culicoides sonorensis</name>
    <name type="common">Biting midge</name>
    <dbReference type="NCBI Taxonomy" id="179676"/>
    <lineage>
        <taxon>Eukaryota</taxon>
        <taxon>Metazoa</taxon>
        <taxon>Ecdysozoa</taxon>
        <taxon>Arthropoda</taxon>
        <taxon>Hexapoda</taxon>
        <taxon>Insecta</taxon>
        <taxon>Pterygota</taxon>
        <taxon>Neoptera</taxon>
        <taxon>Endopterygota</taxon>
        <taxon>Diptera</taxon>
        <taxon>Nematocera</taxon>
        <taxon>Chironomoidea</taxon>
        <taxon>Ceratopogonidae</taxon>
        <taxon>Ceratopogoninae</taxon>
        <taxon>Culicoides</taxon>
        <taxon>Monoculicoides</taxon>
    </lineage>
</organism>
<dbReference type="Gene3D" id="3.40.525.10">
    <property type="entry name" value="CRAL-TRIO lipid binding domain"/>
    <property type="match status" value="4"/>
</dbReference>
<dbReference type="GO" id="GO:0016020">
    <property type="term" value="C:membrane"/>
    <property type="evidence" value="ECO:0007669"/>
    <property type="project" value="TreeGrafter"/>
</dbReference>
<reference evidence="3" key="1">
    <citation type="submission" date="2018-07" db="EMBL/GenBank/DDBJ databases">
        <authorList>
            <person name="Quirk P.G."/>
            <person name="Krulwich T.A."/>
        </authorList>
    </citation>
    <scope>NUCLEOTIDE SEQUENCE</scope>
</reference>
<feature type="domain" description="CRAL-TRIO" evidence="2">
    <location>
        <begin position="792"/>
        <end position="957"/>
    </location>
</feature>
<feature type="domain" description="CRAL-TRIO" evidence="2">
    <location>
        <begin position="484"/>
        <end position="649"/>
    </location>
</feature>
<feature type="domain" description="CRAL-TRIO" evidence="2">
    <location>
        <begin position="157"/>
        <end position="320"/>
    </location>
</feature>
<dbReference type="SMART" id="SM01100">
    <property type="entry name" value="CRAL_TRIO_N"/>
    <property type="match status" value="4"/>
</dbReference>
<keyword evidence="1" id="KW-0175">Coiled coil</keyword>
<proteinExistence type="predicted"/>
<sequence length="1353" mass="157844">MIINSSPSGGSPLLYQDFTLKNFLIAYFTNVYQRIIQFIVFYIQEFLTPRIWRVRKLLRMSNAPYDIVTDPPSAALLEVAKKQLRETPEVREEAIKELRELLHEAKELNYGDSDDFLLIFLRPCKFYPKSALELMRRIAAFRKTYQDLVYNLVPEDEKVAFTDYNVVNVLTNRDQKGRRVMIVNAGGIWDPSAVTSDQMFRMFYLIHLLAQLEPETQINGVVVIMDYENMGMKQVKAMTPASTKRLITFIQDAMPLRMKEVHMIKQPFVFNMVWSVVKPFLKEKLKNRIMFHGNDMKKLHQYLDPDFLPKNYGGNMPEIDYSGKDWYPCVVNYRDHIEKWGKYGYADLIIHIIVSGVLSRGDYLHYNKRKFKMQIERIDEHGRPYIELGNGYIVKLEYDEVSEEYKEKARRELRETEENVKEALQELRALLDADDKLYVPYENDDFLIKFLRPTKYYAKSAYELIKRYYKFKIKYPKYCHNLLPSTGKVGFEHNIVNFQPKRDQNGARILILKGGSFWDPSKVSVVEIFRALQLSLEAAMLEPMTQVNGCVTIFDMEDLSWAQIMQYTPNFAIMFLEWVQECIPLRIKAVHIVNNAYIFNMLFAIFKPFIGSKLRNRIYFHGKNYDSLLKHIDAKCLRPCYGGTMDCEDVDVANTFGFVDNNNMKKPVIVPVSVPGKTGTKYVLAKDVHQRPYVEICEGFTIRNESDELEEKYILKAEKELRETPENVKKGLEELKELLKTEENLFFPIEHDPILMIFLRVTKFYAKSAFDLIRRFYKFKQKHPIYCANLLPITGISAYKQGIVQLQPRRTQDGCRIFIIHVGEKWNPDEVSLVEFFRAVQFSLEAAVLEPMTQVNGVVQIIDVKNLSFKQIKQFTPMFALNLLEWSQECVPVRIKSVHIVNNTKTFEILFNIFRPFIKSKYRNRMYLHGDNFESLLQHIDPSALRPCYGGSMPCDEADNDLLAESFLLSTDEFEMASSFGYYDQPREKPVLVPAIKGKIRGKYVIQKNELDDFAQLKKVDENGRPYVEISEGYCIRLEHDEVTDEFKEKARRELRETPENVEKGLKELRKLVEADDTLYIPIEHDDFLIKFLRPTKFYAKSAYELMLRYYKFKVKYPEFCKDLLPATGKLGFEHNIVNFQPKRDQHGRRILVLQCGRGWDPLLVPINDVFRALQLGVEAAMLEPMTQVNGFIVIIDFYQLTLTQCLQCTPGYARMLMEWVQDCIPLRCKAVHIVHQPAVFNVLFAFFRPFMNSKFRKRIHFHGTNWESLLEHINADCLRPFHGGTMDCEQADGKLVAQLLEESTDEFEVANVFGIVENKRLIEPAVIVPVSGPGKIGTKYVLAKKPVIKQLI</sequence>
<dbReference type="PROSITE" id="PS50191">
    <property type="entry name" value="CRAL_TRIO"/>
    <property type="match status" value="4"/>
</dbReference>
<feature type="coiled-coil region" evidence="1">
    <location>
        <begin position="406"/>
        <end position="433"/>
    </location>
</feature>
<accession>A0A336MDS0</accession>
<dbReference type="VEuPathDB" id="VectorBase:CSON015138"/>
<dbReference type="InterPro" id="IPR036865">
    <property type="entry name" value="CRAL-TRIO_dom_sf"/>
</dbReference>
<dbReference type="SMART" id="SM00516">
    <property type="entry name" value="SEC14"/>
    <property type="match status" value="4"/>
</dbReference>
<dbReference type="InterPro" id="IPR001251">
    <property type="entry name" value="CRAL-TRIO_dom"/>
</dbReference>
<gene>
    <name evidence="3" type="primary">CSON015138</name>
</gene>
<dbReference type="PRINTS" id="PR00180">
    <property type="entry name" value="CRETINALDHBP"/>
</dbReference>